<accession>A0A2K2ARF7</accession>
<protein>
    <submittedName>
        <fullName evidence="3">Uncharacterized protein</fullName>
    </submittedName>
</protein>
<dbReference type="Proteomes" id="UP000006729">
    <property type="component" value="Chromosome 4"/>
</dbReference>
<proteinExistence type="predicted"/>
<organism evidence="3 4">
    <name type="scientific">Populus trichocarpa</name>
    <name type="common">Western balsam poplar</name>
    <name type="synonym">Populus balsamifera subsp. trichocarpa</name>
    <dbReference type="NCBI Taxonomy" id="3694"/>
    <lineage>
        <taxon>Eukaryota</taxon>
        <taxon>Viridiplantae</taxon>
        <taxon>Streptophyta</taxon>
        <taxon>Embryophyta</taxon>
        <taxon>Tracheophyta</taxon>
        <taxon>Spermatophyta</taxon>
        <taxon>Magnoliopsida</taxon>
        <taxon>eudicotyledons</taxon>
        <taxon>Gunneridae</taxon>
        <taxon>Pentapetalae</taxon>
        <taxon>rosids</taxon>
        <taxon>fabids</taxon>
        <taxon>Malpighiales</taxon>
        <taxon>Salicaceae</taxon>
        <taxon>Saliceae</taxon>
        <taxon>Populus</taxon>
    </lineage>
</organism>
<dbReference type="EMBL" id="CM009293">
    <property type="protein sequence ID" value="PNT40115.1"/>
    <property type="molecule type" value="Genomic_DNA"/>
</dbReference>
<feature type="compositionally biased region" description="Low complexity" evidence="1">
    <location>
        <begin position="72"/>
        <end position="90"/>
    </location>
</feature>
<dbReference type="InParanoid" id="A0A2K2ARF7"/>
<dbReference type="PANTHER" id="PTHR46137:SF3">
    <property type="entry name" value="OS05G0310600 PROTEIN"/>
    <property type="match status" value="1"/>
</dbReference>
<feature type="region of interest" description="Disordered" evidence="1">
    <location>
        <begin position="65"/>
        <end position="90"/>
    </location>
</feature>
<evidence type="ECO:0000313" key="3">
    <source>
        <dbReference type="EMBL" id="PNT40115.1"/>
    </source>
</evidence>
<dbReference type="STRING" id="3694.A0A2K2ARF7"/>
<evidence type="ECO:0000256" key="1">
    <source>
        <dbReference type="SAM" id="MobiDB-lite"/>
    </source>
</evidence>
<evidence type="ECO:0000313" key="4">
    <source>
        <dbReference type="Proteomes" id="UP000006729"/>
    </source>
</evidence>
<evidence type="ECO:0000256" key="2">
    <source>
        <dbReference type="SAM" id="Phobius"/>
    </source>
</evidence>
<keyword evidence="2" id="KW-1133">Transmembrane helix</keyword>
<keyword evidence="2" id="KW-0472">Membrane</keyword>
<keyword evidence="4" id="KW-1185">Reference proteome</keyword>
<dbReference type="AlphaFoldDB" id="A0A2K2ARF7"/>
<keyword evidence="2" id="KW-0812">Transmembrane</keyword>
<name>A0A2K2ARF7_POPTR</name>
<dbReference type="PANTHER" id="PTHR46137">
    <property type="entry name" value="OS05G0310600 PROTEIN"/>
    <property type="match status" value="1"/>
</dbReference>
<gene>
    <name evidence="3" type="ORF">POPTR_004G078600</name>
</gene>
<feature type="transmembrane region" description="Helical" evidence="2">
    <location>
        <begin position="36"/>
        <end position="56"/>
    </location>
</feature>
<reference evidence="3 4" key="1">
    <citation type="journal article" date="2006" name="Science">
        <title>The genome of black cottonwood, Populus trichocarpa (Torr. &amp; Gray).</title>
        <authorList>
            <person name="Tuskan G.A."/>
            <person name="Difazio S."/>
            <person name="Jansson S."/>
            <person name="Bohlmann J."/>
            <person name="Grigoriev I."/>
            <person name="Hellsten U."/>
            <person name="Putnam N."/>
            <person name="Ralph S."/>
            <person name="Rombauts S."/>
            <person name="Salamov A."/>
            <person name="Schein J."/>
            <person name="Sterck L."/>
            <person name="Aerts A."/>
            <person name="Bhalerao R.R."/>
            <person name="Bhalerao R.P."/>
            <person name="Blaudez D."/>
            <person name="Boerjan W."/>
            <person name="Brun A."/>
            <person name="Brunner A."/>
            <person name="Busov V."/>
            <person name="Campbell M."/>
            <person name="Carlson J."/>
            <person name="Chalot M."/>
            <person name="Chapman J."/>
            <person name="Chen G.L."/>
            <person name="Cooper D."/>
            <person name="Coutinho P.M."/>
            <person name="Couturier J."/>
            <person name="Covert S."/>
            <person name="Cronk Q."/>
            <person name="Cunningham R."/>
            <person name="Davis J."/>
            <person name="Degroeve S."/>
            <person name="Dejardin A."/>
            <person name="Depamphilis C."/>
            <person name="Detter J."/>
            <person name="Dirks B."/>
            <person name="Dubchak I."/>
            <person name="Duplessis S."/>
            <person name="Ehlting J."/>
            <person name="Ellis B."/>
            <person name="Gendler K."/>
            <person name="Goodstein D."/>
            <person name="Gribskov M."/>
            <person name="Grimwood J."/>
            <person name="Groover A."/>
            <person name="Gunter L."/>
            <person name="Hamberger B."/>
            <person name="Heinze B."/>
            <person name="Helariutta Y."/>
            <person name="Henrissat B."/>
            <person name="Holligan D."/>
            <person name="Holt R."/>
            <person name="Huang W."/>
            <person name="Islam-Faridi N."/>
            <person name="Jones S."/>
            <person name="Jones-Rhoades M."/>
            <person name="Jorgensen R."/>
            <person name="Joshi C."/>
            <person name="Kangasjarvi J."/>
            <person name="Karlsson J."/>
            <person name="Kelleher C."/>
            <person name="Kirkpatrick R."/>
            <person name="Kirst M."/>
            <person name="Kohler A."/>
            <person name="Kalluri U."/>
            <person name="Larimer F."/>
            <person name="Leebens-Mack J."/>
            <person name="Leple J.C."/>
            <person name="Locascio P."/>
            <person name="Lou Y."/>
            <person name="Lucas S."/>
            <person name="Martin F."/>
            <person name="Montanini B."/>
            <person name="Napoli C."/>
            <person name="Nelson D.R."/>
            <person name="Nelson C."/>
            <person name="Nieminen K."/>
            <person name="Nilsson O."/>
            <person name="Pereda V."/>
            <person name="Peter G."/>
            <person name="Philippe R."/>
            <person name="Pilate G."/>
            <person name="Poliakov A."/>
            <person name="Razumovskaya J."/>
            <person name="Richardson P."/>
            <person name="Rinaldi C."/>
            <person name="Ritland K."/>
            <person name="Rouze P."/>
            <person name="Ryaboy D."/>
            <person name="Schmutz J."/>
            <person name="Schrader J."/>
            <person name="Segerman B."/>
            <person name="Shin H."/>
            <person name="Siddiqui A."/>
            <person name="Sterky F."/>
            <person name="Terry A."/>
            <person name="Tsai C.J."/>
            <person name="Uberbacher E."/>
            <person name="Unneberg P."/>
            <person name="Vahala J."/>
            <person name="Wall K."/>
            <person name="Wessler S."/>
            <person name="Yang G."/>
            <person name="Yin T."/>
            <person name="Douglas C."/>
            <person name="Marra M."/>
            <person name="Sandberg G."/>
            <person name="Van de Peer Y."/>
            <person name="Rokhsar D."/>
        </authorList>
    </citation>
    <scope>NUCLEOTIDE SEQUENCE [LARGE SCALE GENOMIC DNA]</scope>
    <source>
        <strain evidence="4">cv. Nisqually</strain>
    </source>
</reference>
<sequence>MGLFSNKIRRDELKKGDHIYIWRLAYAYSNHGDFSAFYTSFSGGLLMHIPIMVIHFRRPKSGQKIDTITDHSNINNPSPSNQNPSSNNNVPCPKCGVLRSSFHALTVSFSAEISTSTNMTKVLVSMTSSKTIVSTSQSIAKQAFGRSEQATSLFAL</sequence>